<keyword evidence="6" id="KW-0067">ATP-binding</keyword>
<name>A0A1F5Z4A4_9BACT</name>
<dbReference type="GO" id="GO:0005886">
    <property type="term" value="C:plasma membrane"/>
    <property type="evidence" value="ECO:0007669"/>
    <property type="project" value="UniProtKB-SubCell"/>
</dbReference>
<organism evidence="12 13">
    <name type="scientific">Candidatus Gottesmanbacteria bacterium RIFCSPHIGHO2_01_FULL_42_12</name>
    <dbReference type="NCBI Taxonomy" id="1798377"/>
    <lineage>
        <taxon>Bacteria</taxon>
        <taxon>Candidatus Gottesmaniibacteriota</taxon>
    </lineage>
</organism>
<protein>
    <recommendedName>
        <fullName evidence="14">ABC transporter ATP-binding protein</fullName>
    </recommendedName>
</protein>
<evidence type="ECO:0000256" key="2">
    <source>
        <dbReference type="ARBA" id="ARBA00022448"/>
    </source>
</evidence>
<dbReference type="EMBL" id="MFJG01000009">
    <property type="protein sequence ID" value="OGG07256.1"/>
    <property type="molecule type" value="Genomic_DNA"/>
</dbReference>
<dbReference type="SMART" id="SM00382">
    <property type="entry name" value="AAA"/>
    <property type="match status" value="1"/>
</dbReference>
<dbReference type="SUPFAM" id="SSF90123">
    <property type="entry name" value="ABC transporter transmembrane region"/>
    <property type="match status" value="1"/>
</dbReference>
<dbReference type="PROSITE" id="PS00211">
    <property type="entry name" value="ABC_TRANSPORTER_1"/>
    <property type="match status" value="1"/>
</dbReference>
<evidence type="ECO:0000256" key="3">
    <source>
        <dbReference type="ARBA" id="ARBA00022475"/>
    </source>
</evidence>
<evidence type="ECO:0000259" key="10">
    <source>
        <dbReference type="PROSITE" id="PS50893"/>
    </source>
</evidence>
<comment type="caution">
    <text evidence="12">The sequence shown here is derived from an EMBL/GenBank/DDBJ whole genome shotgun (WGS) entry which is preliminary data.</text>
</comment>
<evidence type="ECO:0000256" key="1">
    <source>
        <dbReference type="ARBA" id="ARBA00004651"/>
    </source>
</evidence>
<dbReference type="FunFam" id="3.40.50.300:FF:000221">
    <property type="entry name" value="Multidrug ABC transporter ATP-binding protein"/>
    <property type="match status" value="1"/>
</dbReference>
<accession>A0A1F5Z4A4</accession>
<dbReference type="PROSITE" id="PS50893">
    <property type="entry name" value="ABC_TRANSPORTER_2"/>
    <property type="match status" value="1"/>
</dbReference>
<gene>
    <name evidence="12" type="ORF">A2872_01470</name>
</gene>
<dbReference type="STRING" id="1798377.A2872_01470"/>
<feature type="transmembrane region" description="Helical" evidence="9">
    <location>
        <begin position="30"/>
        <end position="51"/>
    </location>
</feature>
<feature type="domain" description="ABC transporter" evidence="10">
    <location>
        <begin position="349"/>
        <end position="588"/>
    </location>
</feature>
<keyword evidence="7 9" id="KW-1133">Transmembrane helix</keyword>
<keyword evidence="2" id="KW-0813">Transport</keyword>
<dbReference type="Gene3D" id="3.40.50.300">
    <property type="entry name" value="P-loop containing nucleotide triphosphate hydrolases"/>
    <property type="match status" value="1"/>
</dbReference>
<feature type="domain" description="ABC transmembrane type-1" evidence="11">
    <location>
        <begin position="37"/>
        <end position="314"/>
    </location>
</feature>
<dbReference type="InterPro" id="IPR003439">
    <property type="entry name" value="ABC_transporter-like_ATP-bd"/>
</dbReference>
<dbReference type="InterPro" id="IPR036640">
    <property type="entry name" value="ABC1_TM_sf"/>
</dbReference>
<evidence type="ECO:0000313" key="12">
    <source>
        <dbReference type="EMBL" id="OGG07256.1"/>
    </source>
</evidence>
<keyword evidence="8 9" id="KW-0472">Membrane</keyword>
<feature type="transmembrane region" description="Helical" evidence="9">
    <location>
        <begin position="152"/>
        <end position="176"/>
    </location>
</feature>
<evidence type="ECO:0000256" key="6">
    <source>
        <dbReference type="ARBA" id="ARBA00022840"/>
    </source>
</evidence>
<dbReference type="InterPro" id="IPR027417">
    <property type="entry name" value="P-loop_NTPase"/>
</dbReference>
<dbReference type="InterPro" id="IPR039421">
    <property type="entry name" value="Type_1_exporter"/>
</dbReference>
<dbReference type="GO" id="GO:0015421">
    <property type="term" value="F:ABC-type oligopeptide transporter activity"/>
    <property type="evidence" value="ECO:0007669"/>
    <property type="project" value="TreeGrafter"/>
</dbReference>
<dbReference type="InterPro" id="IPR011527">
    <property type="entry name" value="ABC1_TM_dom"/>
</dbReference>
<evidence type="ECO:0000256" key="5">
    <source>
        <dbReference type="ARBA" id="ARBA00022741"/>
    </source>
</evidence>
<dbReference type="PANTHER" id="PTHR43394:SF1">
    <property type="entry name" value="ATP-BINDING CASSETTE SUB-FAMILY B MEMBER 10, MITOCHONDRIAL"/>
    <property type="match status" value="1"/>
</dbReference>
<sequence>MHKTFSEIKTQAVLGLKVLKLVFESSPRWASFYFGTTLISSVVPTFGFYLGKLTIDAILARDINLVLILALIGLGINTLSSAFNNLASYGYNIMKDLLNRYSTEKILVKSAELDLSYFENPKFHDQLEKVQREISYRPQQAMDLVVEGISSVAGAISLSFLLFNLSVWAPFILVALSVPRFVFRLKYAYWTFSITDNRSPFNRKIGQIIYLLTHKDSAAEVKIFNIKKFALGIFNKLNDRFIFENKTLAKKLTIYSSFLDLLGNLSYYGLSLFAAFQTIAGRLTLGDLTMTTGAIRQYQSVLQGIFTYMARFYENNLFLQHYFSFMELKPTIESPASPIKINSEEPLTIEFKNVSFGYEPGKLVLKGINLKISDAKNFALVGENGAGKTTLVKLMLRLYDVTAGEILINDINIRNLDLVALRRLVSGIAQNYMRYEMTVRENIGFGDIDNMSDTKGIKDAAKLAGADEFIEGFKDKYDTMLGKYFEKGEELSGGQWQKIALARAFFSNAPVLIMDEPTASLDPKSEFEVFKNLVTHTKNKSLILISHRFSTVRLADEIIVLHKGEIVEQGTHESLIKQNGRYANLYNLQAKWYK</sequence>
<dbReference type="SUPFAM" id="SSF52540">
    <property type="entry name" value="P-loop containing nucleoside triphosphate hydrolases"/>
    <property type="match status" value="1"/>
</dbReference>
<evidence type="ECO:0000256" key="9">
    <source>
        <dbReference type="SAM" id="Phobius"/>
    </source>
</evidence>
<dbReference type="InterPro" id="IPR003593">
    <property type="entry name" value="AAA+_ATPase"/>
</dbReference>
<dbReference type="GO" id="GO:0016887">
    <property type="term" value="F:ATP hydrolysis activity"/>
    <property type="evidence" value="ECO:0007669"/>
    <property type="project" value="InterPro"/>
</dbReference>
<evidence type="ECO:0000259" key="11">
    <source>
        <dbReference type="PROSITE" id="PS50929"/>
    </source>
</evidence>
<keyword evidence="3" id="KW-1003">Cell membrane</keyword>
<dbReference type="PANTHER" id="PTHR43394">
    <property type="entry name" value="ATP-DEPENDENT PERMEASE MDL1, MITOCHONDRIAL"/>
    <property type="match status" value="1"/>
</dbReference>
<dbReference type="Pfam" id="PF00005">
    <property type="entry name" value="ABC_tran"/>
    <property type="match status" value="1"/>
</dbReference>
<proteinExistence type="predicted"/>
<evidence type="ECO:0008006" key="14">
    <source>
        <dbReference type="Google" id="ProtNLM"/>
    </source>
</evidence>
<dbReference type="PROSITE" id="PS50929">
    <property type="entry name" value="ABC_TM1F"/>
    <property type="match status" value="1"/>
</dbReference>
<evidence type="ECO:0000313" key="13">
    <source>
        <dbReference type="Proteomes" id="UP000178681"/>
    </source>
</evidence>
<dbReference type="AlphaFoldDB" id="A0A1F5Z4A4"/>
<dbReference type="InterPro" id="IPR017871">
    <property type="entry name" value="ABC_transporter-like_CS"/>
</dbReference>
<dbReference type="Gene3D" id="1.20.1560.10">
    <property type="entry name" value="ABC transporter type 1, transmembrane domain"/>
    <property type="match status" value="1"/>
</dbReference>
<dbReference type="Proteomes" id="UP000178681">
    <property type="component" value="Unassembled WGS sequence"/>
</dbReference>
<evidence type="ECO:0000256" key="7">
    <source>
        <dbReference type="ARBA" id="ARBA00022989"/>
    </source>
</evidence>
<keyword evidence="4 9" id="KW-0812">Transmembrane</keyword>
<feature type="transmembrane region" description="Helical" evidence="9">
    <location>
        <begin position="63"/>
        <end position="83"/>
    </location>
</feature>
<keyword evidence="5" id="KW-0547">Nucleotide-binding</keyword>
<comment type="subcellular location">
    <subcellularLocation>
        <location evidence="1">Cell membrane</location>
        <topology evidence="1">Multi-pass membrane protein</topology>
    </subcellularLocation>
</comment>
<reference evidence="12 13" key="1">
    <citation type="journal article" date="2016" name="Nat. Commun.">
        <title>Thousands of microbial genomes shed light on interconnected biogeochemical processes in an aquifer system.</title>
        <authorList>
            <person name="Anantharaman K."/>
            <person name="Brown C.T."/>
            <person name="Hug L.A."/>
            <person name="Sharon I."/>
            <person name="Castelle C.J."/>
            <person name="Probst A.J."/>
            <person name="Thomas B.C."/>
            <person name="Singh A."/>
            <person name="Wilkins M.J."/>
            <person name="Karaoz U."/>
            <person name="Brodie E.L."/>
            <person name="Williams K.H."/>
            <person name="Hubbard S.S."/>
            <person name="Banfield J.F."/>
        </authorList>
    </citation>
    <scope>NUCLEOTIDE SEQUENCE [LARGE SCALE GENOMIC DNA]</scope>
</reference>
<dbReference type="GO" id="GO:0005524">
    <property type="term" value="F:ATP binding"/>
    <property type="evidence" value="ECO:0007669"/>
    <property type="project" value="UniProtKB-KW"/>
</dbReference>
<evidence type="ECO:0000256" key="8">
    <source>
        <dbReference type="ARBA" id="ARBA00023136"/>
    </source>
</evidence>
<evidence type="ECO:0000256" key="4">
    <source>
        <dbReference type="ARBA" id="ARBA00022692"/>
    </source>
</evidence>